<dbReference type="Gene3D" id="2.60.120.1440">
    <property type="match status" value="1"/>
</dbReference>
<keyword evidence="1" id="KW-0472">Membrane</keyword>
<proteinExistence type="predicted"/>
<dbReference type="Pfam" id="PF16344">
    <property type="entry name" value="FecR_C"/>
    <property type="match status" value="1"/>
</dbReference>
<dbReference type="EMBL" id="JACOOH010000004">
    <property type="protein sequence ID" value="MBC5621683.1"/>
    <property type="molecule type" value="Genomic_DNA"/>
</dbReference>
<feature type="transmembrane region" description="Helical" evidence="1">
    <location>
        <begin position="82"/>
        <end position="103"/>
    </location>
</feature>
<feature type="domain" description="FecR protein" evidence="2">
    <location>
        <begin position="182"/>
        <end position="273"/>
    </location>
</feature>
<evidence type="ECO:0000259" key="2">
    <source>
        <dbReference type="Pfam" id="PF04773"/>
    </source>
</evidence>
<feature type="domain" description="Protein FecR C-terminal" evidence="3">
    <location>
        <begin position="316"/>
        <end position="383"/>
    </location>
</feature>
<dbReference type="PANTHER" id="PTHR30273">
    <property type="entry name" value="PERIPLASMIC SIGNAL SENSOR AND SIGMA FACTOR ACTIVATOR FECR-RELATED"/>
    <property type="match status" value="1"/>
</dbReference>
<dbReference type="PIRSF" id="PIRSF018266">
    <property type="entry name" value="FecR"/>
    <property type="match status" value="1"/>
</dbReference>
<keyword evidence="5" id="KW-1185">Reference proteome</keyword>
<evidence type="ECO:0000259" key="3">
    <source>
        <dbReference type="Pfam" id="PF16344"/>
    </source>
</evidence>
<dbReference type="InterPro" id="IPR012373">
    <property type="entry name" value="Ferrdict_sens_TM"/>
</dbReference>
<protein>
    <submittedName>
        <fullName evidence="4">DUF4974 domain-containing protein</fullName>
    </submittedName>
</protein>
<accession>A0ABR7D162</accession>
<dbReference type="RefSeq" id="WP_186976146.1">
    <property type="nucleotide sequence ID" value="NZ_JACOOH010000004.1"/>
</dbReference>
<organism evidence="4 5">
    <name type="scientific">Butyricimonas hominis</name>
    <dbReference type="NCBI Taxonomy" id="2763032"/>
    <lineage>
        <taxon>Bacteria</taxon>
        <taxon>Pseudomonadati</taxon>
        <taxon>Bacteroidota</taxon>
        <taxon>Bacteroidia</taxon>
        <taxon>Bacteroidales</taxon>
        <taxon>Odoribacteraceae</taxon>
        <taxon>Butyricimonas</taxon>
    </lineage>
</organism>
<dbReference type="InterPro" id="IPR032508">
    <property type="entry name" value="FecR_C"/>
</dbReference>
<name>A0ABR7D162_9BACT</name>
<dbReference type="InterPro" id="IPR006860">
    <property type="entry name" value="FecR"/>
</dbReference>
<dbReference type="PANTHER" id="PTHR30273:SF2">
    <property type="entry name" value="PROTEIN FECR"/>
    <property type="match status" value="1"/>
</dbReference>
<gene>
    <name evidence="4" type="ORF">H8S64_11300</name>
</gene>
<sequence>MDQLTERYKIARLIARKVSGTLTGEEVAALEEWIEASEEHREEMIRIEKRLKEDVRRGRELDAEAEWKVFQQRLPRKSSIRWWWYSAAAVVVGACVVVGALQLRDTKVPMQLVQSVENNIKEYKARLILDDGRAVNITDTTSQIIAVSEGASVTTSGSGLKYEMKKDSLASPARVKYNTLIVPRGGEYELLLSDGTRVWMNSESKLVYPVHFSGDFREVQMEGEVCFKVAKNERQPFIVKTQGISVEVLGTFFNVEAYPTDEVITTTLVEGRVNVSNGKQEYAMSPNQQVIADGGQLVVREVDAAEVVRWIEGVCYFSETSLEDIMDKLARWYDVEIFFANASAKEAHFSLEIERYDNIAAVLSKIEKTGRVKFKINGQTVIVEE</sequence>
<dbReference type="Proteomes" id="UP000646484">
    <property type="component" value="Unassembled WGS sequence"/>
</dbReference>
<evidence type="ECO:0000313" key="4">
    <source>
        <dbReference type="EMBL" id="MBC5621683.1"/>
    </source>
</evidence>
<reference evidence="4 5" key="1">
    <citation type="submission" date="2020-08" db="EMBL/GenBank/DDBJ databases">
        <title>Genome public.</title>
        <authorList>
            <person name="Liu C."/>
            <person name="Sun Q."/>
        </authorList>
    </citation>
    <scope>NUCLEOTIDE SEQUENCE [LARGE SCALE GENOMIC DNA]</scope>
    <source>
        <strain evidence="4 5">NSJ-56</strain>
    </source>
</reference>
<keyword evidence="1" id="KW-1133">Transmembrane helix</keyword>
<comment type="caution">
    <text evidence="4">The sequence shown here is derived from an EMBL/GenBank/DDBJ whole genome shotgun (WGS) entry which is preliminary data.</text>
</comment>
<dbReference type="Pfam" id="PF04773">
    <property type="entry name" value="FecR"/>
    <property type="match status" value="1"/>
</dbReference>
<keyword evidence="1" id="KW-0812">Transmembrane</keyword>
<evidence type="ECO:0000313" key="5">
    <source>
        <dbReference type="Proteomes" id="UP000646484"/>
    </source>
</evidence>
<dbReference type="Gene3D" id="3.55.50.30">
    <property type="match status" value="1"/>
</dbReference>
<evidence type="ECO:0000256" key="1">
    <source>
        <dbReference type="SAM" id="Phobius"/>
    </source>
</evidence>